<proteinExistence type="predicted"/>
<dbReference type="EMBL" id="PRLP01000063">
    <property type="protein sequence ID" value="PPC75907.1"/>
    <property type="molecule type" value="Genomic_DNA"/>
</dbReference>
<evidence type="ECO:0000313" key="1">
    <source>
        <dbReference type="EMBL" id="PPC75907.1"/>
    </source>
</evidence>
<name>A0A2S5KM43_9PROT</name>
<organism evidence="1 2">
    <name type="scientific">Proteobacteria bacterium 228</name>
    <dbReference type="NCBI Taxonomy" id="2083153"/>
    <lineage>
        <taxon>Bacteria</taxon>
        <taxon>Pseudomonadati</taxon>
        <taxon>Pseudomonadota</taxon>
    </lineage>
</organism>
<accession>A0A2S5KM43</accession>
<sequence>MAVQTQEFELHWMHSVERVQWHEHYRVEPPKLVLTENRVQGSGAGMEPDADAVLKQGWWVSQRHMAVPELTLPDSGFTNALQLCSGGQCAPLASWLPRDGTDRNTPYQLWASSDSHCDDAG</sequence>
<comment type="caution">
    <text evidence="1">The sequence shown here is derived from an EMBL/GenBank/DDBJ whole genome shotgun (WGS) entry which is preliminary data.</text>
</comment>
<dbReference type="InterPro" id="IPR015001">
    <property type="entry name" value="DUF1850"/>
</dbReference>
<dbReference type="Pfam" id="PF08905">
    <property type="entry name" value="DUF1850"/>
    <property type="match status" value="1"/>
</dbReference>
<reference evidence="1 2" key="1">
    <citation type="submission" date="2018-02" db="EMBL/GenBank/DDBJ databases">
        <title>novel marine gammaproteobacteria from coastal saline agro ecosystem.</title>
        <authorList>
            <person name="Krishnan R."/>
            <person name="Ramesh Kumar N."/>
        </authorList>
    </citation>
    <scope>NUCLEOTIDE SEQUENCE [LARGE SCALE GENOMIC DNA]</scope>
    <source>
        <strain evidence="1 2">228</strain>
    </source>
</reference>
<protein>
    <submittedName>
        <fullName evidence="1">DUF1850 domain-containing protein</fullName>
    </submittedName>
</protein>
<dbReference type="Proteomes" id="UP000238196">
    <property type="component" value="Unassembled WGS sequence"/>
</dbReference>
<dbReference type="OrthoDB" id="5298197at2"/>
<gene>
    <name evidence="1" type="ORF">C4K68_18175</name>
</gene>
<dbReference type="AlphaFoldDB" id="A0A2S5KM43"/>
<evidence type="ECO:0000313" key="2">
    <source>
        <dbReference type="Proteomes" id="UP000238196"/>
    </source>
</evidence>